<accession>A0A953JEZ7</accession>
<protein>
    <submittedName>
        <fullName evidence="1">Uncharacterized protein</fullName>
    </submittedName>
</protein>
<evidence type="ECO:0000313" key="1">
    <source>
        <dbReference type="EMBL" id="MBZ0157390.1"/>
    </source>
</evidence>
<proteinExistence type="predicted"/>
<evidence type="ECO:0000313" key="2">
    <source>
        <dbReference type="Proteomes" id="UP000705867"/>
    </source>
</evidence>
<dbReference type="AlphaFoldDB" id="A0A953JEZ7"/>
<dbReference type="Proteomes" id="UP000705867">
    <property type="component" value="Unassembled WGS sequence"/>
</dbReference>
<dbReference type="EMBL" id="JAIOIV010000113">
    <property type="protein sequence ID" value="MBZ0157390.1"/>
    <property type="molecule type" value="Genomic_DNA"/>
</dbReference>
<gene>
    <name evidence="1" type="ORF">K8I29_14425</name>
</gene>
<name>A0A953JEZ7_9BACT</name>
<comment type="caution">
    <text evidence="1">The sequence shown here is derived from an EMBL/GenBank/DDBJ whole genome shotgun (WGS) entry which is preliminary data.</text>
</comment>
<reference evidence="1" key="2">
    <citation type="submission" date="2021-08" db="EMBL/GenBank/DDBJ databases">
        <authorList>
            <person name="Dalcin Martins P."/>
        </authorList>
    </citation>
    <scope>NUCLEOTIDE SEQUENCE</scope>
    <source>
        <strain evidence="1">MAG_39</strain>
    </source>
</reference>
<reference evidence="1" key="1">
    <citation type="journal article" date="2021" name="bioRxiv">
        <title>Unraveling nitrogen, sulfur and carbon metabolic pathways and microbial community transcriptional responses to substrate deprivation and toxicity stresses in a bioreactor mimicking anoxic brackish coastal sediment conditions.</title>
        <authorList>
            <person name="Martins P.D."/>
            <person name="Echeveste M.J."/>
            <person name="Arshad A."/>
            <person name="Kurth J."/>
            <person name="Ouboter H."/>
            <person name="Jetten M.S.M."/>
            <person name="Welte C.U."/>
        </authorList>
    </citation>
    <scope>NUCLEOTIDE SEQUENCE</scope>
    <source>
        <strain evidence="1">MAG_39</strain>
    </source>
</reference>
<organism evidence="1 2">
    <name type="scientific">Candidatus Nitrobium versatile</name>
    <dbReference type="NCBI Taxonomy" id="2884831"/>
    <lineage>
        <taxon>Bacteria</taxon>
        <taxon>Pseudomonadati</taxon>
        <taxon>Nitrospirota</taxon>
        <taxon>Nitrospiria</taxon>
        <taxon>Nitrospirales</taxon>
        <taxon>Nitrospiraceae</taxon>
        <taxon>Candidatus Nitrobium</taxon>
    </lineage>
</organism>
<sequence length="81" mass="8604">MAKEKAPTILEDAVIAGILSAKGLVVTPQLSDSNRVIYEISGDVESALREVYANAPVGSLDVLRAIKACRSMIFTLRGGSR</sequence>